<dbReference type="SUPFAM" id="SSF47616">
    <property type="entry name" value="GST C-terminal domain-like"/>
    <property type="match status" value="1"/>
</dbReference>
<keyword evidence="3" id="KW-1185">Reference proteome</keyword>
<name>A0AAD4L8I5_9AGAM</name>
<accession>A0AAD4L8I5</accession>
<dbReference type="EMBL" id="JAKELL010000076">
    <property type="protein sequence ID" value="KAH8984464.1"/>
    <property type="molecule type" value="Genomic_DNA"/>
</dbReference>
<dbReference type="PROSITE" id="PS50404">
    <property type="entry name" value="GST_NTER"/>
    <property type="match status" value="1"/>
</dbReference>
<proteinExistence type="predicted"/>
<dbReference type="SUPFAM" id="SSF52833">
    <property type="entry name" value="Thioredoxin-like"/>
    <property type="match status" value="1"/>
</dbReference>
<dbReference type="Gene3D" id="1.20.1050.10">
    <property type="match status" value="1"/>
</dbReference>
<gene>
    <name evidence="2" type="ORF">EDB92DRAFT_1887099</name>
</gene>
<feature type="domain" description="GST N-terminal" evidence="1">
    <location>
        <begin position="13"/>
        <end position="104"/>
    </location>
</feature>
<sequence length="265" mass="29875">MSRDTSYILYDIPGNAAKYQAWSQNVWKTRIVLNYKNIPHKTEWVEFPDIAALAQRIGAPHTVLRLGGQPRYTVPILRDPTTERSLAGSLQIALNLERMYPDAPTLFPRGTEDAIIAFDAQFTHSITGVLAPLLLLRIWAQLNEGSKPYFRTACERRFGQPLEAITPPGAPTAARWAALRDALEPFAKDADARGQSDTFLLGERETYADVVAACWLAVGRRIWGADTQEWAELETWHGGRWGRLARAFKRWEYVDTPSVPDVARL</sequence>
<dbReference type="InterPro" id="IPR004045">
    <property type="entry name" value="Glutathione_S-Trfase_N"/>
</dbReference>
<dbReference type="InterPro" id="IPR054416">
    <property type="entry name" value="GST_UstS-like_C"/>
</dbReference>
<dbReference type="InterPro" id="IPR036249">
    <property type="entry name" value="Thioredoxin-like_sf"/>
</dbReference>
<dbReference type="AlphaFoldDB" id="A0AAD4L8I5"/>
<organism evidence="2 3">
    <name type="scientific">Lactarius akahatsu</name>
    <dbReference type="NCBI Taxonomy" id="416441"/>
    <lineage>
        <taxon>Eukaryota</taxon>
        <taxon>Fungi</taxon>
        <taxon>Dikarya</taxon>
        <taxon>Basidiomycota</taxon>
        <taxon>Agaricomycotina</taxon>
        <taxon>Agaricomycetes</taxon>
        <taxon>Russulales</taxon>
        <taxon>Russulaceae</taxon>
        <taxon>Lactarius</taxon>
    </lineage>
</organism>
<dbReference type="InterPro" id="IPR036282">
    <property type="entry name" value="Glutathione-S-Trfase_C_sf"/>
</dbReference>
<comment type="caution">
    <text evidence="2">The sequence shown here is derived from an EMBL/GenBank/DDBJ whole genome shotgun (WGS) entry which is preliminary data.</text>
</comment>
<protein>
    <recommendedName>
        <fullName evidence="1">GST N-terminal domain-containing protein</fullName>
    </recommendedName>
</protein>
<evidence type="ECO:0000313" key="3">
    <source>
        <dbReference type="Proteomes" id="UP001201163"/>
    </source>
</evidence>
<evidence type="ECO:0000313" key="2">
    <source>
        <dbReference type="EMBL" id="KAH8984464.1"/>
    </source>
</evidence>
<dbReference type="Gene3D" id="3.40.30.10">
    <property type="entry name" value="Glutaredoxin"/>
    <property type="match status" value="1"/>
</dbReference>
<dbReference type="Pfam" id="PF13409">
    <property type="entry name" value="GST_N_2"/>
    <property type="match status" value="1"/>
</dbReference>
<evidence type="ECO:0000259" key="1">
    <source>
        <dbReference type="PROSITE" id="PS50404"/>
    </source>
</evidence>
<dbReference type="Pfam" id="PF22041">
    <property type="entry name" value="GST_C_7"/>
    <property type="match status" value="1"/>
</dbReference>
<dbReference type="Proteomes" id="UP001201163">
    <property type="component" value="Unassembled WGS sequence"/>
</dbReference>
<reference evidence="2" key="1">
    <citation type="submission" date="2022-01" db="EMBL/GenBank/DDBJ databases">
        <title>Comparative genomics reveals a dynamic genome evolution in the ectomycorrhizal milk-cap (Lactarius) mushrooms.</title>
        <authorList>
            <consortium name="DOE Joint Genome Institute"/>
            <person name="Lebreton A."/>
            <person name="Tang N."/>
            <person name="Kuo A."/>
            <person name="LaButti K."/>
            <person name="Drula E."/>
            <person name="Barry K."/>
            <person name="Clum A."/>
            <person name="Lipzen A."/>
            <person name="Mousain D."/>
            <person name="Ng V."/>
            <person name="Wang R."/>
            <person name="Wang X."/>
            <person name="Dai Y."/>
            <person name="Henrissat B."/>
            <person name="Grigoriev I.V."/>
            <person name="Guerin-Laguette A."/>
            <person name="Yu F."/>
            <person name="Martin F.M."/>
        </authorList>
    </citation>
    <scope>NUCLEOTIDE SEQUENCE</scope>
    <source>
        <strain evidence="2">QP</strain>
    </source>
</reference>